<accession>A0ACC2KRM2</accession>
<evidence type="ECO:0000313" key="1">
    <source>
        <dbReference type="EMBL" id="KAJ8623623.1"/>
    </source>
</evidence>
<protein>
    <submittedName>
        <fullName evidence="1">Uncharacterized protein</fullName>
    </submittedName>
</protein>
<dbReference type="EMBL" id="CM056819">
    <property type="protein sequence ID" value="KAJ8623623.1"/>
    <property type="molecule type" value="Genomic_DNA"/>
</dbReference>
<proteinExistence type="predicted"/>
<dbReference type="Proteomes" id="UP001234297">
    <property type="component" value="Chromosome 11"/>
</dbReference>
<sequence>MGKGRERRRGGVGCGFLTGMRKWAGGGGYRIWGRQRTGRVETIDDEAQGFRGTCRESNERGEEVRSLEVTEMGLGAERVMAEMRLGTAYAGWRSLKGAVRICSSRERDRR</sequence>
<organism evidence="1 2">
    <name type="scientific">Persea americana</name>
    <name type="common">Avocado</name>
    <dbReference type="NCBI Taxonomy" id="3435"/>
    <lineage>
        <taxon>Eukaryota</taxon>
        <taxon>Viridiplantae</taxon>
        <taxon>Streptophyta</taxon>
        <taxon>Embryophyta</taxon>
        <taxon>Tracheophyta</taxon>
        <taxon>Spermatophyta</taxon>
        <taxon>Magnoliopsida</taxon>
        <taxon>Magnoliidae</taxon>
        <taxon>Laurales</taxon>
        <taxon>Lauraceae</taxon>
        <taxon>Persea</taxon>
    </lineage>
</organism>
<name>A0ACC2KRM2_PERAE</name>
<comment type="caution">
    <text evidence="1">The sequence shown here is derived from an EMBL/GenBank/DDBJ whole genome shotgun (WGS) entry which is preliminary data.</text>
</comment>
<gene>
    <name evidence="1" type="ORF">MRB53_032153</name>
</gene>
<evidence type="ECO:0000313" key="2">
    <source>
        <dbReference type="Proteomes" id="UP001234297"/>
    </source>
</evidence>
<keyword evidence="2" id="KW-1185">Reference proteome</keyword>
<reference evidence="1 2" key="1">
    <citation type="journal article" date="2022" name="Hortic Res">
        <title>A haplotype resolved chromosomal level avocado genome allows analysis of novel avocado genes.</title>
        <authorList>
            <person name="Nath O."/>
            <person name="Fletcher S.J."/>
            <person name="Hayward A."/>
            <person name="Shaw L.M."/>
            <person name="Masouleh A.K."/>
            <person name="Furtado A."/>
            <person name="Henry R.J."/>
            <person name="Mitter N."/>
        </authorList>
    </citation>
    <scope>NUCLEOTIDE SEQUENCE [LARGE SCALE GENOMIC DNA]</scope>
    <source>
        <strain evidence="2">cv. Hass</strain>
    </source>
</reference>